<evidence type="ECO:0000259" key="1">
    <source>
        <dbReference type="Pfam" id="PF07596"/>
    </source>
</evidence>
<dbReference type="PANTHER" id="PTHR30093:SF2">
    <property type="entry name" value="TYPE II SECRETION SYSTEM PROTEIN H"/>
    <property type="match status" value="1"/>
</dbReference>
<dbReference type="InterPro" id="IPR027558">
    <property type="entry name" value="Pre_pil_HX9DG_C"/>
</dbReference>
<dbReference type="Pfam" id="PF07596">
    <property type="entry name" value="SBP_bac_10"/>
    <property type="match status" value="1"/>
</dbReference>
<dbReference type="RefSeq" id="WP_242631891.1">
    <property type="nucleotide sequence ID" value="NZ_SJPI01000001.1"/>
</dbReference>
<dbReference type="Gene3D" id="3.30.700.10">
    <property type="entry name" value="Glycoprotein, Type 4 Pilin"/>
    <property type="match status" value="1"/>
</dbReference>
<evidence type="ECO:0000313" key="2">
    <source>
        <dbReference type="EMBL" id="TWT54225.1"/>
    </source>
</evidence>
<dbReference type="Pfam" id="PF07963">
    <property type="entry name" value="N_methyl"/>
    <property type="match status" value="1"/>
</dbReference>
<dbReference type="Proteomes" id="UP000316598">
    <property type="component" value="Unassembled WGS sequence"/>
</dbReference>
<dbReference type="InterPro" id="IPR012902">
    <property type="entry name" value="N_methyl_site"/>
</dbReference>
<evidence type="ECO:0000313" key="3">
    <source>
        <dbReference type="Proteomes" id="UP000316598"/>
    </source>
</evidence>
<accession>A0A5C5WWA5</accession>
<organism evidence="2 3">
    <name type="scientific">Rubripirellula amarantea</name>
    <dbReference type="NCBI Taxonomy" id="2527999"/>
    <lineage>
        <taxon>Bacteria</taxon>
        <taxon>Pseudomonadati</taxon>
        <taxon>Planctomycetota</taxon>
        <taxon>Planctomycetia</taxon>
        <taxon>Pirellulales</taxon>
        <taxon>Pirellulaceae</taxon>
        <taxon>Rubripirellula</taxon>
    </lineage>
</organism>
<proteinExistence type="predicted"/>
<sequence length="359" mass="40286">MNKHAHQRFAFTLIELLVVIAIIGILVALLLPSVQAAREAARRMSCQNNIKQIALASHNFESANRKFPAGLTTFIRNRPRDWYGNTVFSYLLPYLEESAAYENWDFDDTYEAAWSNTRRPGASFTNPADRYDYSLEAPSAHQPEAFLCPSDLIQNTPQLLDFVLAGYPTGYFGMTSYVANGGTHSTYFRDPLMQDDGMFYMTGMDSQPETFQQFLQDDAVPAKFSDVLDGTSHTMLFGERFHYDPIFDQKLYNHPSRYSRYPIEGWGTWGWTGGGNGTTHVFASTRSPLNYKTPEDAPASYASVNDRMAAYGSGHTGGANFAFADGSVHFITDSINMVLYRALSTKRGNDQAENQFDPN</sequence>
<reference evidence="2 3" key="1">
    <citation type="submission" date="2019-02" db="EMBL/GenBank/DDBJ databases">
        <title>Deep-cultivation of Planctomycetes and their phenomic and genomic characterization uncovers novel biology.</title>
        <authorList>
            <person name="Wiegand S."/>
            <person name="Jogler M."/>
            <person name="Boedeker C."/>
            <person name="Pinto D."/>
            <person name="Vollmers J."/>
            <person name="Rivas-Marin E."/>
            <person name="Kohn T."/>
            <person name="Peeters S.H."/>
            <person name="Heuer A."/>
            <person name="Rast P."/>
            <person name="Oberbeckmann S."/>
            <person name="Bunk B."/>
            <person name="Jeske O."/>
            <person name="Meyerdierks A."/>
            <person name="Storesund J.E."/>
            <person name="Kallscheuer N."/>
            <person name="Luecker S."/>
            <person name="Lage O.M."/>
            <person name="Pohl T."/>
            <person name="Merkel B.J."/>
            <person name="Hornburger P."/>
            <person name="Mueller R.-W."/>
            <person name="Bruemmer F."/>
            <person name="Labrenz M."/>
            <person name="Spormann A.M."/>
            <person name="Op Den Camp H."/>
            <person name="Overmann J."/>
            <person name="Amann R."/>
            <person name="Jetten M.S.M."/>
            <person name="Mascher T."/>
            <person name="Medema M.H."/>
            <person name="Devos D.P."/>
            <person name="Kaster A.-K."/>
            <person name="Ovreas L."/>
            <person name="Rohde M."/>
            <person name="Galperin M.Y."/>
            <person name="Jogler C."/>
        </authorList>
    </citation>
    <scope>NUCLEOTIDE SEQUENCE [LARGE SCALE GENOMIC DNA]</scope>
    <source>
        <strain evidence="2 3">Pla22</strain>
    </source>
</reference>
<dbReference type="NCBIfam" id="TIGR02532">
    <property type="entry name" value="IV_pilin_GFxxxE"/>
    <property type="match status" value="1"/>
</dbReference>
<gene>
    <name evidence="2" type="primary">xcpT_3</name>
    <name evidence="2" type="ORF">Pla22_18600</name>
</gene>
<dbReference type="PANTHER" id="PTHR30093">
    <property type="entry name" value="GENERAL SECRETION PATHWAY PROTEIN G"/>
    <property type="match status" value="1"/>
</dbReference>
<dbReference type="SUPFAM" id="SSF54523">
    <property type="entry name" value="Pili subunits"/>
    <property type="match status" value="1"/>
</dbReference>
<comment type="caution">
    <text evidence="2">The sequence shown here is derived from an EMBL/GenBank/DDBJ whole genome shotgun (WGS) entry which is preliminary data.</text>
</comment>
<dbReference type="NCBIfam" id="TIGR04294">
    <property type="entry name" value="pre_pil_HX9DG"/>
    <property type="match status" value="1"/>
</dbReference>
<dbReference type="EMBL" id="SJPI01000001">
    <property type="protein sequence ID" value="TWT54225.1"/>
    <property type="molecule type" value="Genomic_DNA"/>
</dbReference>
<dbReference type="AlphaFoldDB" id="A0A5C5WWA5"/>
<keyword evidence="3" id="KW-1185">Reference proteome</keyword>
<feature type="domain" description="DUF1559" evidence="1">
    <location>
        <begin position="35"/>
        <end position="336"/>
    </location>
</feature>
<name>A0A5C5WWA5_9BACT</name>
<dbReference type="InterPro" id="IPR045584">
    <property type="entry name" value="Pilin-like"/>
</dbReference>
<dbReference type="InterPro" id="IPR011453">
    <property type="entry name" value="DUF1559"/>
</dbReference>
<protein>
    <submittedName>
        <fullName evidence="2">Type II secretion system protein G</fullName>
    </submittedName>
</protein>